<evidence type="ECO:0000313" key="8">
    <source>
        <dbReference type="Proteomes" id="UP000034407"/>
    </source>
</evidence>
<gene>
    <name evidence="7" type="ORF">VN21_12940</name>
</gene>
<evidence type="ECO:0000256" key="4">
    <source>
        <dbReference type="ARBA" id="ARBA00022989"/>
    </source>
</evidence>
<keyword evidence="8" id="KW-1185">Reference proteome</keyword>
<organism evidence="7 8">
    <name type="scientific">Paraclostridium benzoelyticum</name>
    <dbReference type="NCBI Taxonomy" id="1629550"/>
    <lineage>
        <taxon>Bacteria</taxon>
        <taxon>Bacillati</taxon>
        <taxon>Bacillota</taxon>
        <taxon>Clostridia</taxon>
        <taxon>Peptostreptococcales</taxon>
        <taxon>Peptostreptococcaceae</taxon>
        <taxon>Paraclostridium</taxon>
    </lineage>
</organism>
<feature type="transmembrane region" description="Helical" evidence="6">
    <location>
        <begin position="60"/>
        <end position="79"/>
    </location>
</feature>
<evidence type="ECO:0000256" key="3">
    <source>
        <dbReference type="ARBA" id="ARBA00022692"/>
    </source>
</evidence>
<name>A0A0M3DDD2_9FIRM</name>
<dbReference type="EMBL" id="LBBT01000252">
    <property type="protein sequence ID" value="KKY00665.1"/>
    <property type="molecule type" value="Genomic_DNA"/>
</dbReference>
<feature type="transmembrane region" description="Helical" evidence="6">
    <location>
        <begin position="20"/>
        <end position="40"/>
    </location>
</feature>
<evidence type="ECO:0000256" key="2">
    <source>
        <dbReference type="ARBA" id="ARBA00022475"/>
    </source>
</evidence>
<dbReference type="InterPro" id="IPR020948">
    <property type="entry name" value="P_starv_induced_PsiE-like"/>
</dbReference>
<dbReference type="RefSeq" id="WP_046823613.1">
    <property type="nucleotide sequence ID" value="NZ_JBCLWQ010000002.1"/>
</dbReference>
<feature type="transmembrane region" description="Helical" evidence="6">
    <location>
        <begin position="109"/>
        <end position="127"/>
    </location>
</feature>
<dbReference type="Pfam" id="PF06146">
    <property type="entry name" value="PsiE"/>
    <property type="match status" value="1"/>
</dbReference>
<keyword evidence="4 6" id="KW-1133">Transmembrane helix</keyword>
<evidence type="ECO:0000256" key="6">
    <source>
        <dbReference type="SAM" id="Phobius"/>
    </source>
</evidence>
<keyword evidence="3 6" id="KW-0812">Transmembrane</keyword>
<comment type="subcellular location">
    <subcellularLocation>
        <location evidence="1">Cell membrane</location>
        <topology evidence="1">Multi-pass membrane protein</topology>
    </subcellularLocation>
</comment>
<evidence type="ECO:0000256" key="5">
    <source>
        <dbReference type="ARBA" id="ARBA00023136"/>
    </source>
</evidence>
<proteinExistence type="predicted"/>
<sequence length="141" mass="16148">MKKFYNKSTVLKISHIFEFVLALVVIGVVILGTIDSLRIIWGYYIVDFKNPVQYDQLNNILAHILLLVIAIELVIMLTLHKAEAILEVLLYAIARKMILLPKKNSIDDLFIGVISISILFAIKKFLINKENKLENKEDEHG</sequence>
<comment type="caution">
    <text evidence="7">The sequence shown here is derived from an EMBL/GenBank/DDBJ whole genome shotgun (WGS) entry which is preliminary data.</text>
</comment>
<dbReference type="GO" id="GO:0005886">
    <property type="term" value="C:plasma membrane"/>
    <property type="evidence" value="ECO:0007669"/>
    <property type="project" value="UniProtKB-SubCell"/>
</dbReference>
<dbReference type="PATRIC" id="fig|1629550.3.peg.2032"/>
<dbReference type="Proteomes" id="UP000034407">
    <property type="component" value="Unassembled WGS sequence"/>
</dbReference>
<dbReference type="OrthoDB" id="1696956at2"/>
<reference evidence="7 8" key="1">
    <citation type="submission" date="2015-04" db="EMBL/GenBank/DDBJ databases">
        <title>Microcin producing Clostridium sp. JC272T.</title>
        <authorList>
            <person name="Jyothsna T."/>
            <person name="Sasikala C."/>
            <person name="Ramana C."/>
        </authorList>
    </citation>
    <scope>NUCLEOTIDE SEQUENCE [LARGE SCALE GENOMIC DNA]</scope>
    <source>
        <strain evidence="7 8">JC272</strain>
    </source>
</reference>
<dbReference type="AlphaFoldDB" id="A0A0M3DDD2"/>
<keyword evidence="2" id="KW-1003">Cell membrane</keyword>
<evidence type="ECO:0000313" key="7">
    <source>
        <dbReference type="EMBL" id="KKY00665.1"/>
    </source>
</evidence>
<keyword evidence="5 6" id="KW-0472">Membrane</keyword>
<evidence type="ECO:0000256" key="1">
    <source>
        <dbReference type="ARBA" id="ARBA00004651"/>
    </source>
</evidence>
<protein>
    <submittedName>
        <fullName evidence="7">Membrane protein</fullName>
    </submittedName>
</protein>
<accession>A0A0M3DDD2</accession>